<dbReference type="PANTHER" id="PTHR45740:SF2">
    <property type="entry name" value="POLY [ADP-RIBOSE] POLYMERASE"/>
    <property type="match status" value="1"/>
</dbReference>
<dbReference type="GO" id="GO:0005634">
    <property type="term" value="C:nucleus"/>
    <property type="evidence" value="ECO:0007669"/>
    <property type="project" value="TreeGrafter"/>
</dbReference>
<sequence>MEKELCSQLQAIVLKNNDYVGAKIETLCQDDKGLSYVDRAFAVSKIVSIYLEERKNPQFPPREPQPNDVSSLENPDVNMDLPVAAVDGDNQQQPLQQLPEISLYDVIMAQRDSAYYLRALVELNNEFNFLWEEEMVLPEAVEPIFIDQLPGAIEERKQEQPGFDPEQDLDQEGAKLAQESKILKDIYGAKVTQRVIWLFESPVEMHEKRPLGVLGSPNKVLKGGQNPFGRPPHFGGLRMPGYYDEEEDEMDEGVLKYEMIGRRRFQVIPNDEYSTIVENEYQNFLKSQRPLIDAYHDFDGDVYFFQFRLQKYADGKPYLQMHVTNTTTQAHRELKRITKLNGPFLEVKAVKWMVTNQEDSEDEVIELDGQTAQQVSRCYEKATDKGKIVAKALKFQGKDGVLYVDPARAGGKKPFIMDMTLPGQPRTTLKQREKTTRWDFLSTFVPPEDISIETGIIYKLERLAENCPDYEFIAKQFIDTLGGPKQVAPVMRKAAKKIRPVNPPPAMMGPGLMLPGGGIFGGPAMAGPAGGRQANIIKIEKIYNCVIWEKFINEFKRMLRKYPQKKVNDIMKHLFHGTRAADPKLIYASEDGLDFRFSNAGAYGNGIYFANNSQYSSNYAYQVPGTQQWVMFVCLVLVGDSVQLQPSNAYKMPPNKPGSQIERYDSINNGPGGHYIVYDNLKCYPGYLITYQFQ</sequence>
<name>A0A8J8NV02_HALGN</name>
<dbReference type="Gene3D" id="3.90.228.10">
    <property type="match status" value="1"/>
</dbReference>
<dbReference type="Pfam" id="PF00644">
    <property type="entry name" value="PARP"/>
    <property type="match status" value="1"/>
</dbReference>
<feature type="domain" description="PARP catalytic" evidence="2">
    <location>
        <begin position="446"/>
        <end position="694"/>
    </location>
</feature>
<dbReference type="AlphaFoldDB" id="A0A8J8NV02"/>
<gene>
    <name evidence="3" type="ORF">FGO68_gene15610</name>
</gene>
<dbReference type="InterPro" id="IPR051712">
    <property type="entry name" value="ARTD-AVP"/>
</dbReference>
<comment type="caution">
    <text evidence="3">The sequence shown here is derived from an EMBL/GenBank/DDBJ whole genome shotgun (WGS) entry which is preliminary data.</text>
</comment>
<dbReference type="PANTHER" id="PTHR45740">
    <property type="entry name" value="POLY [ADP-RIBOSE] POLYMERASE"/>
    <property type="match status" value="1"/>
</dbReference>
<organism evidence="3 4">
    <name type="scientific">Halteria grandinella</name>
    <dbReference type="NCBI Taxonomy" id="5974"/>
    <lineage>
        <taxon>Eukaryota</taxon>
        <taxon>Sar</taxon>
        <taxon>Alveolata</taxon>
        <taxon>Ciliophora</taxon>
        <taxon>Intramacronucleata</taxon>
        <taxon>Spirotrichea</taxon>
        <taxon>Stichotrichia</taxon>
        <taxon>Sporadotrichida</taxon>
        <taxon>Halteriidae</taxon>
        <taxon>Halteria</taxon>
    </lineage>
</organism>
<evidence type="ECO:0000313" key="3">
    <source>
        <dbReference type="EMBL" id="TNV81998.1"/>
    </source>
</evidence>
<evidence type="ECO:0000259" key="2">
    <source>
        <dbReference type="PROSITE" id="PS51059"/>
    </source>
</evidence>
<dbReference type="EMBL" id="RRYP01005479">
    <property type="protein sequence ID" value="TNV81998.1"/>
    <property type="molecule type" value="Genomic_DNA"/>
</dbReference>
<dbReference type="EC" id="2.4.2.-" evidence="1"/>
<dbReference type="OrthoDB" id="307479at2759"/>
<dbReference type="GO" id="GO:0003950">
    <property type="term" value="F:NAD+ poly-ADP-ribosyltransferase activity"/>
    <property type="evidence" value="ECO:0007669"/>
    <property type="project" value="UniProtKB-UniRule"/>
</dbReference>
<dbReference type="PROSITE" id="PS51059">
    <property type="entry name" value="PARP_CATALYTIC"/>
    <property type="match status" value="1"/>
</dbReference>
<keyword evidence="4" id="KW-1185">Reference proteome</keyword>
<proteinExistence type="predicted"/>
<keyword evidence="1" id="KW-0520">NAD</keyword>
<dbReference type="Proteomes" id="UP000785679">
    <property type="component" value="Unassembled WGS sequence"/>
</dbReference>
<keyword evidence="1" id="KW-0328">Glycosyltransferase</keyword>
<dbReference type="GO" id="GO:1990404">
    <property type="term" value="F:NAD+-protein mono-ADP-ribosyltransferase activity"/>
    <property type="evidence" value="ECO:0007669"/>
    <property type="project" value="TreeGrafter"/>
</dbReference>
<evidence type="ECO:0000256" key="1">
    <source>
        <dbReference type="RuleBase" id="RU362114"/>
    </source>
</evidence>
<protein>
    <recommendedName>
        <fullName evidence="1">Poly [ADP-ribose] polymerase</fullName>
        <shortName evidence="1">PARP</shortName>
        <ecNumber evidence="1">2.4.2.-</ecNumber>
    </recommendedName>
</protein>
<evidence type="ECO:0000313" key="4">
    <source>
        <dbReference type="Proteomes" id="UP000785679"/>
    </source>
</evidence>
<dbReference type="InterPro" id="IPR012317">
    <property type="entry name" value="Poly(ADP-ribose)pol_cat_dom"/>
</dbReference>
<keyword evidence="1" id="KW-0808">Transferase</keyword>
<reference evidence="3" key="1">
    <citation type="submission" date="2019-06" db="EMBL/GenBank/DDBJ databases">
        <authorList>
            <person name="Zheng W."/>
        </authorList>
    </citation>
    <scope>NUCLEOTIDE SEQUENCE</scope>
    <source>
        <strain evidence="3">QDHG01</strain>
    </source>
</reference>
<accession>A0A8J8NV02</accession>
<dbReference type="SUPFAM" id="SSF56399">
    <property type="entry name" value="ADP-ribosylation"/>
    <property type="match status" value="1"/>
</dbReference>